<reference evidence="1 2" key="1">
    <citation type="submission" date="2015-04" db="EMBL/GenBank/DDBJ databases">
        <title>Whole genome shotgun sequence of Flavihumibacter petaseus NBRC 106054.</title>
        <authorList>
            <person name="Miyazawa S."/>
            <person name="Hosoyama A."/>
            <person name="Hashimoto M."/>
            <person name="Noguchi M."/>
            <person name="Tsuchikane K."/>
            <person name="Ohji S."/>
            <person name="Yamazoe A."/>
            <person name="Ichikawa N."/>
            <person name="Kimura A."/>
            <person name="Fujita N."/>
        </authorList>
    </citation>
    <scope>NUCLEOTIDE SEQUENCE [LARGE SCALE GENOMIC DNA]</scope>
    <source>
        <strain evidence="1 2">NBRC 106054</strain>
    </source>
</reference>
<proteinExistence type="predicted"/>
<evidence type="ECO:0000313" key="2">
    <source>
        <dbReference type="Proteomes" id="UP000033121"/>
    </source>
</evidence>
<name>A0A0E9N7S3_9BACT</name>
<sequence length="73" mass="8296">MNEKMTLILKHLVQLIRNRADELAPMSKASNDFEAGKAMAYYEVTGYIVECCRIFDIAISDLSNEDLDPDKLL</sequence>
<protein>
    <submittedName>
        <fullName evidence="1">Uncharacterized protein</fullName>
    </submittedName>
</protein>
<evidence type="ECO:0000313" key="1">
    <source>
        <dbReference type="EMBL" id="GAO45400.1"/>
    </source>
</evidence>
<organism evidence="1 2">
    <name type="scientific">Flavihumibacter petaseus NBRC 106054</name>
    <dbReference type="NCBI Taxonomy" id="1220578"/>
    <lineage>
        <taxon>Bacteria</taxon>
        <taxon>Pseudomonadati</taxon>
        <taxon>Bacteroidota</taxon>
        <taxon>Chitinophagia</taxon>
        <taxon>Chitinophagales</taxon>
        <taxon>Chitinophagaceae</taxon>
        <taxon>Flavihumibacter</taxon>
    </lineage>
</organism>
<accession>A0A0E9N7S3</accession>
<dbReference type="RefSeq" id="WP_046371415.1">
    <property type="nucleotide sequence ID" value="NZ_BBWV01000005.1"/>
</dbReference>
<dbReference type="Proteomes" id="UP000033121">
    <property type="component" value="Unassembled WGS sequence"/>
</dbReference>
<gene>
    <name evidence="1" type="ORF">FPE01S_05_00950</name>
</gene>
<dbReference type="OrthoDB" id="1495899at2"/>
<dbReference type="STRING" id="1220578.FPE01S_05_00950"/>
<keyword evidence="2" id="KW-1185">Reference proteome</keyword>
<dbReference type="EMBL" id="BBWV01000005">
    <property type="protein sequence ID" value="GAO45400.1"/>
    <property type="molecule type" value="Genomic_DNA"/>
</dbReference>
<dbReference type="AlphaFoldDB" id="A0A0E9N7S3"/>
<comment type="caution">
    <text evidence="1">The sequence shown here is derived from an EMBL/GenBank/DDBJ whole genome shotgun (WGS) entry which is preliminary data.</text>
</comment>